<name>A0A2J6R4W0_HYAVF</name>
<dbReference type="PANTHER" id="PTHR42085">
    <property type="entry name" value="F-BOX DOMAIN-CONTAINING PROTEIN"/>
    <property type="match status" value="1"/>
</dbReference>
<evidence type="ECO:0000256" key="1">
    <source>
        <dbReference type="SAM" id="MobiDB-lite"/>
    </source>
</evidence>
<evidence type="ECO:0008006" key="4">
    <source>
        <dbReference type="Google" id="ProtNLM"/>
    </source>
</evidence>
<protein>
    <recommendedName>
        <fullName evidence="4">F-box domain-containing protein</fullName>
    </recommendedName>
</protein>
<keyword evidence="3" id="KW-1185">Reference proteome</keyword>
<dbReference type="EMBL" id="KZ613955">
    <property type="protein sequence ID" value="PMD33550.1"/>
    <property type="molecule type" value="Genomic_DNA"/>
</dbReference>
<gene>
    <name evidence="2" type="ORF">L207DRAFT_638987</name>
</gene>
<feature type="region of interest" description="Disordered" evidence="1">
    <location>
        <begin position="351"/>
        <end position="375"/>
    </location>
</feature>
<reference evidence="2 3" key="1">
    <citation type="submission" date="2016-04" db="EMBL/GenBank/DDBJ databases">
        <title>A degradative enzymes factory behind the ericoid mycorrhizal symbiosis.</title>
        <authorList>
            <consortium name="DOE Joint Genome Institute"/>
            <person name="Martino E."/>
            <person name="Morin E."/>
            <person name="Grelet G."/>
            <person name="Kuo A."/>
            <person name="Kohler A."/>
            <person name="Daghino S."/>
            <person name="Barry K."/>
            <person name="Choi C."/>
            <person name="Cichocki N."/>
            <person name="Clum A."/>
            <person name="Copeland A."/>
            <person name="Hainaut M."/>
            <person name="Haridas S."/>
            <person name="Labutti K."/>
            <person name="Lindquist E."/>
            <person name="Lipzen A."/>
            <person name="Khouja H.-R."/>
            <person name="Murat C."/>
            <person name="Ohm R."/>
            <person name="Olson A."/>
            <person name="Spatafora J."/>
            <person name="Veneault-Fourrey C."/>
            <person name="Henrissat B."/>
            <person name="Grigoriev I."/>
            <person name="Martin F."/>
            <person name="Perotto S."/>
        </authorList>
    </citation>
    <scope>NUCLEOTIDE SEQUENCE [LARGE SCALE GENOMIC DNA]</scope>
    <source>
        <strain evidence="2 3">F</strain>
    </source>
</reference>
<dbReference type="PANTHER" id="PTHR42085:SF1">
    <property type="entry name" value="F-BOX DOMAIN-CONTAINING PROTEIN"/>
    <property type="match status" value="1"/>
</dbReference>
<feature type="compositionally biased region" description="Basic and acidic residues" evidence="1">
    <location>
        <begin position="351"/>
        <end position="368"/>
    </location>
</feature>
<organism evidence="2 3">
    <name type="scientific">Hyaloscypha variabilis (strain UAMH 11265 / GT02V1 / F)</name>
    <name type="common">Meliniomyces variabilis</name>
    <dbReference type="NCBI Taxonomy" id="1149755"/>
    <lineage>
        <taxon>Eukaryota</taxon>
        <taxon>Fungi</taxon>
        <taxon>Dikarya</taxon>
        <taxon>Ascomycota</taxon>
        <taxon>Pezizomycotina</taxon>
        <taxon>Leotiomycetes</taxon>
        <taxon>Helotiales</taxon>
        <taxon>Hyaloscyphaceae</taxon>
        <taxon>Hyaloscypha</taxon>
        <taxon>Hyaloscypha variabilis</taxon>
    </lineage>
</organism>
<dbReference type="OrthoDB" id="5374120at2759"/>
<proteinExistence type="predicted"/>
<evidence type="ECO:0000313" key="3">
    <source>
        <dbReference type="Proteomes" id="UP000235786"/>
    </source>
</evidence>
<dbReference type="Proteomes" id="UP000235786">
    <property type="component" value="Unassembled WGS sequence"/>
</dbReference>
<dbReference type="AlphaFoldDB" id="A0A2J6R4W0"/>
<evidence type="ECO:0000313" key="2">
    <source>
        <dbReference type="EMBL" id="PMD33550.1"/>
    </source>
</evidence>
<sequence>MASGQNGSMLPRAPAPVQPQRACRSSLLQQPFPHVCNFFLDLPAELRRMIYRYLLVPYYEYRLLDRTKKHVWPRVNDTLFPAILRTNKQIYDEVSELMYSELVPVLHPGDIVCLRPRPNRPHFLRSPGDLCWPSKRIWRHNPLHGIGIGTRGGRIYNTPEMDGKMEPHVFSKFKNIRVSTELVFSQQDFEGCPELFILPDLTIKSESCFDFEKFLRRTNIFRDLADILSNTSRLRTLYILLYIVAQANWDDSLEYDHTDSSDLRVPPDKRWFAVDAKAAEIFIESGIMDPLRKLTNVDLAIIDAYSAWGDLMLPQKVAKLRKRLEDDIEKGHFDPSDSSYDMLSGATSVEHRNSVEELRNDKLVDGKGVKGNRNK</sequence>
<dbReference type="InterPro" id="IPR038883">
    <property type="entry name" value="AN11006-like"/>
</dbReference>
<accession>A0A2J6R4W0</accession>